<organism evidence="1 2">
    <name type="scientific">Ameca splendens</name>
    <dbReference type="NCBI Taxonomy" id="208324"/>
    <lineage>
        <taxon>Eukaryota</taxon>
        <taxon>Metazoa</taxon>
        <taxon>Chordata</taxon>
        <taxon>Craniata</taxon>
        <taxon>Vertebrata</taxon>
        <taxon>Euteleostomi</taxon>
        <taxon>Actinopterygii</taxon>
        <taxon>Neopterygii</taxon>
        <taxon>Teleostei</taxon>
        <taxon>Neoteleostei</taxon>
        <taxon>Acanthomorphata</taxon>
        <taxon>Ovalentaria</taxon>
        <taxon>Atherinomorphae</taxon>
        <taxon>Cyprinodontiformes</taxon>
        <taxon>Goodeidae</taxon>
        <taxon>Ameca</taxon>
    </lineage>
</organism>
<dbReference type="Proteomes" id="UP001469553">
    <property type="component" value="Unassembled WGS sequence"/>
</dbReference>
<comment type="caution">
    <text evidence="1">The sequence shown here is derived from an EMBL/GenBank/DDBJ whole genome shotgun (WGS) entry which is preliminary data.</text>
</comment>
<gene>
    <name evidence="1" type="ORF">AMECASPLE_026304</name>
</gene>
<evidence type="ECO:0000313" key="2">
    <source>
        <dbReference type="Proteomes" id="UP001469553"/>
    </source>
</evidence>
<protein>
    <submittedName>
        <fullName evidence="1">Uncharacterized protein</fullName>
    </submittedName>
</protein>
<dbReference type="EMBL" id="JAHRIP010077907">
    <property type="protein sequence ID" value="MEQ2311986.1"/>
    <property type="molecule type" value="Genomic_DNA"/>
</dbReference>
<evidence type="ECO:0000313" key="1">
    <source>
        <dbReference type="EMBL" id="MEQ2311986.1"/>
    </source>
</evidence>
<sequence>MFRHRLSQSRSEEMVLDQVEPVDSEETWMHRESCGHRKRKSICLHENQSQDYNRDFMRLGLITSPGCVLGQVSG</sequence>
<name>A0ABV1A2V7_9TELE</name>
<keyword evidence="2" id="KW-1185">Reference proteome</keyword>
<proteinExistence type="predicted"/>
<accession>A0ABV1A2V7</accession>
<reference evidence="1 2" key="1">
    <citation type="submission" date="2021-06" db="EMBL/GenBank/DDBJ databases">
        <authorList>
            <person name="Palmer J.M."/>
        </authorList>
    </citation>
    <scope>NUCLEOTIDE SEQUENCE [LARGE SCALE GENOMIC DNA]</scope>
    <source>
        <strain evidence="1 2">AS_MEX2019</strain>
        <tissue evidence="1">Muscle</tissue>
    </source>
</reference>